<dbReference type="InterPro" id="IPR000244">
    <property type="entry name" value="Ribosomal_bL9"/>
</dbReference>
<evidence type="ECO:0000256" key="3">
    <source>
        <dbReference type="ARBA" id="ARBA00023274"/>
    </source>
</evidence>
<name>A0A1E1JXC1_9HELO</name>
<dbReference type="EMBL" id="FJUW01000004">
    <property type="protein sequence ID" value="CZS90536.1"/>
    <property type="molecule type" value="Genomic_DNA"/>
</dbReference>
<evidence type="ECO:0000256" key="1">
    <source>
        <dbReference type="ARBA" id="ARBA00010605"/>
    </source>
</evidence>
<dbReference type="Pfam" id="PF01281">
    <property type="entry name" value="Ribosomal_L9_N"/>
    <property type="match status" value="1"/>
</dbReference>
<feature type="region of interest" description="Disordered" evidence="4">
    <location>
        <begin position="204"/>
        <end position="224"/>
    </location>
</feature>
<dbReference type="InterPro" id="IPR036935">
    <property type="entry name" value="Ribosomal_bL9_N_sf"/>
</dbReference>
<keyword evidence="7" id="KW-1185">Reference proteome</keyword>
<evidence type="ECO:0000259" key="5">
    <source>
        <dbReference type="Pfam" id="PF01281"/>
    </source>
</evidence>
<dbReference type="InParanoid" id="A0A1E1JXC1"/>
<comment type="similarity">
    <text evidence="1">Belongs to the bacterial ribosomal protein bL9 family.</text>
</comment>
<gene>
    <name evidence="6" type="ORF">RCO7_06864</name>
</gene>
<dbReference type="Gene3D" id="3.40.5.10">
    <property type="entry name" value="Ribosomal protein L9, N-terminal domain"/>
    <property type="match status" value="1"/>
</dbReference>
<evidence type="ECO:0000313" key="6">
    <source>
        <dbReference type="EMBL" id="CZS90536.1"/>
    </source>
</evidence>
<dbReference type="GO" id="GO:0005840">
    <property type="term" value="C:ribosome"/>
    <property type="evidence" value="ECO:0007669"/>
    <property type="project" value="UniProtKB-KW"/>
</dbReference>
<accession>A0A1E1JXC1</accession>
<dbReference type="GO" id="GO:0006412">
    <property type="term" value="P:translation"/>
    <property type="evidence" value="ECO:0007669"/>
    <property type="project" value="InterPro"/>
</dbReference>
<keyword evidence="2" id="KW-0689">Ribosomal protein</keyword>
<dbReference type="InterPro" id="IPR009027">
    <property type="entry name" value="Ribosomal_bL9/RNase_H1_N"/>
</dbReference>
<evidence type="ECO:0000256" key="2">
    <source>
        <dbReference type="ARBA" id="ARBA00022980"/>
    </source>
</evidence>
<feature type="domain" description="Ribosomal protein L9" evidence="5">
    <location>
        <begin position="49"/>
        <end position="95"/>
    </location>
</feature>
<feature type="compositionally biased region" description="Basic and acidic residues" evidence="4">
    <location>
        <begin position="209"/>
        <end position="223"/>
    </location>
</feature>
<dbReference type="STRING" id="914237.A0A1E1JXC1"/>
<comment type="caution">
    <text evidence="6">The sequence shown here is derived from an EMBL/GenBank/DDBJ whole genome shotgun (WGS) entry which is preliminary data.</text>
</comment>
<dbReference type="Proteomes" id="UP000178129">
    <property type="component" value="Unassembled WGS sequence"/>
</dbReference>
<evidence type="ECO:0000256" key="4">
    <source>
        <dbReference type="SAM" id="MobiDB-lite"/>
    </source>
</evidence>
<evidence type="ECO:0000313" key="7">
    <source>
        <dbReference type="Proteomes" id="UP000178129"/>
    </source>
</evidence>
<dbReference type="GO" id="GO:1990904">
    <property type="term" value="C:ribonucleoprotein complex"/>
    <property type="evidence" value="ECO:0007669"/>
    <property type="project" value="UniProtKB-KW"/>
</dbReference>
<organism evidence="6 7">
    <name type="scientific">Rhynchosporium graminicola</name>
    <dbReference type="NCBI Taxonomy" id="2792576"/>
    <lineage>
        <taxon>Eukaryota</taxon>
        <taxon>Fungi</taxon>
        <taxon>Dikarya</taxon>
        <taxon>Ascomycota</taxon>
        <taxon>Pezizomycotina</taxon>
        <taxon>Leotiomycetes</taxon>
        <taxon>Helotiales</taxon>
        <taxon>Ploettnerulaceae</taxon>
        <taxon>Rhynchosporium</taxon>
    </lineage>
</organism>
<keyword evidence="3" id="KW-0687">Ribonucleoprotein</keyword>
<sequence length="298" mass="32978">MALPLIYKAPKCMSCIRHMTLRFGDVFHFPAGQQVRGKKKLASEKVSTVKVHLLQNIPGYGRRGAVIPVTSGVMRNIWYPKQMAEYLTLAKVQELGVKKDTIAERDSTFQTNAMRKLEKKQEREKQDAPDEGLLPRVVEAKPMEPMEPMAQFELDLLTPGQATSILDCLLPETLDFYRSPIALPTPKRMSPSIPATSTISPAAAAAAEAEAKRSGGGKPDRRGIYGSVSTSDIAANLKDILAEDVEGERVVLSHEDISFVEETEDKDRVKHLGVFDIEIKLEGAPDVVRRSIRINAQD</sequence>
<reference evidence="7" key="1">
    <citation type="submission" date="2016-03" db="EMBL/GenBank/DDBJ databases">
        <authorList>
            <person name="Ploux O."/>
        </authorList>
    </citation>
    <scope>NUCLEOTIDE SEQUENCE [LARGE SCALE GENOMIC DNA]</scope>
    <source>
        <strain evidence="7">UK7</strain>
    </source>
</reference>
<protein>
    <recommendedName>
        <fullName evidence="5">Ribosomal protein L9 domain-containing protein</fullName>
    </recommendedName>
</protein>
<dbReference type="SUPFAM" id="SSF55658">
    <property type="entry name" value="L9 N-domain-like"/>
    <property type="match status" value="1"/>
</dbReference>
<dbReference type="InterPro" id="IPR020070">
    <property type="entry name" value="Ribosomal_bL9_N"/>
</dbReference>
<dbReference type="PANTHER" id="PTHR21368">
    <property type="entry name" value="50S RIBOSOMAL PROTEIN L9"/>
    <property type="match status" value="1"/>
</dbReference>
<dbReference type="GO" id="GO:0003735">
    <property type="term" value="F:structural constituent of ribosome"/>
    <property type="evidence" value="ECO:0007669"/>
    <property type="project" value="InterPro"/>
</dbReference>
<proteinExistence type="inferred from homology"/>
<dbReference type="AlphaFoldDB" id="A0A1E1JXC1"/>